<accession>A0A7I4YEW1</accession>
<sequence length="546" mass="59380">MAKKFEFKFDLDEDEETWLTPQLSERTVGTQSKPVDLKEWFAQIPTSDRASLLSKKLQKYAQKRAARKGNERLRSGQSVSLDIVTEENGSPQSISPNTDHQNDMKGAETAVKAPTVITTSNNVDHISQQERNDSGIANNTDHFSSLESTPSSAHSNSNIITSTPMPSGDASNVPSQLPLSSIQNPAPVGQIPSDSDDEFYDASSDFIDNQPQQLMTSSLHEDQLNGNGMLPDDSGISVVRNSMTQSLMKVEEETPATQLIAHTTANSKPVRASSVSPRPTSTFTAENRPVQPTARTVPPPQPAQSRGSTESIDQSRSLQTTATPLSSRSRASTTNRQQVRLSRPTSSLRPLTNHQRTSERPPQPATVNQSHGGSIVRVPNPKAQLLQALISTPTTNNKERDRNSNLPPSHDHVNSLNNRPVSAPRPSPQTGSDIPDLAALQELARQQEEALRQAVERQQHGNIERKHSWQNDAISRSVHSSAGSLVSSKSADMTALHRVNANPVSRIPGPTRLPRKSGIPAPAKRVATPARCASAVPQPTYDDECF</sequence>
<feature type="region of interest" description="Disordered" evidence="1">
    <location>
        <begin position="448"/>
        <end position="481"/>
    </location>
</feature>
<keyword evidence="2" id="KW-1185">Reference proteome</keyword>
<evidence type="ECO:0000256" key="1">
    <source>
        <dbReference type="SAM" id="MobiDB-lite"/>
    </source>
</evidence>
<protein>
    <submittedName>
        <fullName evidence="3">Zds_C domain-containing protein</fullName>
    </submittedName>
</protein>
<name>A0A7I4YEW1_HAECO</name>
<feature type="region of interest" description="Disordered" evidence="1">
    <location>
        <begin position="122"/>
        <end position="156"/>
    </location>
</feature>
<evidence type="ECO:0000313" key="3">
    <source>
        <dbReference type="WBParaSite" id="HCON_00090250-00001"/>
    </source>
</evidence>
<feature type="compositionally biased region" description="Polar residues" evidence="1">
    <location>
        <begin position="303"/>
        <end position="355"/>
    </location>
</feature>
<feature type="region of interest" description="Disordered" evidence="1">
    <location>
        <begin position="262"/>
        <end position="377"/>
    </location>
</feature>
<feature type="compositionally biased region" description="Polar residues" evidence="1">
    <location>
        <begin position="87"/>
        <end position="99"/>
    </location>
</feature>
<feature type="compositionally biased region" description="Polar residues" evidence="1">
    <location>
        <begin position="262"/>
        <end position="285"/>
    </location>
</feature>
<proteinExistence type="predicted"/>
<feature type="compositionally biased region" description="Polar residues" evidence="1">
    <location>
        <begin position="135"/>
        <end position="156"/>
    </location>
</feature>
<evidence type="ECO:0000313" key="2">
    <source>
        <dbReference type="Proteomes" id="UP000025227"/>
    </source>
</evidence>
<feature type="region of interest" description="Disordered" evidence="1">
    <location>
        <begin position="63"/>
        <end position="105"/>
    </location>
</feature>
<feature type="region of interest" description="Disordered" evidence="1">
    <location>
        <begin position="502"/>
        <end position="546"/>
    </location>
</feature>
<feature type="compositionally biased region" description="Basic and acidic residues" evidence="1">
    <location>
        <begin position="448"/>
        <end position="469"/>
    </location>
</feature>
<dbReference type="OrthoDB" id="5858689at2759"/>
<organism evidence="2 3">
    <name type="scientific">Haemonchus contortus</name>
    <name type="common">Barber pole worm</name>
    <dbReference type="NCBI Taxonomy" id="6289"/>
    <lineage>
        <taxon>Eukaryota</taxon>
        <taxon>Metazoa</taxon>
        <taxon>Ecdysozoa</taxon>
        <taxon>Nematoda</taxon>
        <taxon>Chromadorea</taxon>
        <taxon>Rhabditida</taxon>
        <taxon>Rhabditina</taxon>
        <taxon>Rhabditomorpha</taxon>
        <taxon>Strongyloidea</taxon>
        <taxon>Trichostrongylidae</taxon>
        <taxon>Haemonchus</taxon>
    </lineage>
</organism>
<feature type="region of interest" description="Disordered" evidence="1">
    <location>
        <begin position="391"/>
        <end position="434"/>
    </location>
</feature>
<dbReference type="OMA" id="WQNDANS"/>
<dbReference type="AlphaFoldDB" id="A0A7I4YEW1"/>
<dbReference type="WBParaSite" id="HCON_00090250-00001">
    <property type="protein sequence ID" value="HCON_00090250-00001"/>
    <property type="gene ID" value="HCON_00090250"/>
</dbReference>
<feature type="compositionally biased region" description="Basic and acidic residues" evidence="1">
    <location>
        <begin position="397"/>
        <end position="413"/>
    </location>
</feature>
<dbReference type="Proteomes" id="UP000025227">
    <property type="component" value="Unplaced"/>
</dbReference>
<reference evidence="3" key="1">
    <citation type="submission" date="2020-12" db="UniProtKB">
        <authorList>
            <consortium name="WormBaseParasite"/>
        </authorList>
    </citation>
    <scope>IDENTIFICATION</scope>
    <source>
        <strain evidence="3">MHco3</strain>
    </source>
</reference>